<proteinExistence type="inferred from homology"/>
<dbReference type="RefSeq" id="WP_145034450.1">
    <property type="nucleotide sequence ID" value="NZ_CP036271.1"/>
</dbReference>
<keyword evidence="4" id="KW-1185">Reference proteome</keyword>
<evidence type="ECO:0000313" key="4">
    <source>
        <dbReference type="Proteomes" id="UP000315700"/>
    </source>
</evidence>
<dbReference type="EMBL" id="CP036271">
    <property type="protein sequence ID" value="QDT57059.1"/>
    <property type="molecule type" value="Genomic_DNA"/>
</dbReference>
<dbReference type="InParanoid" id="A0A517SLQ8"/>
<dbReference type="Gene3D" id="3.30.530.20">
    <property type="match status" value="1"/>
</dbReference>
<dbReference type="CDD" id="cd07814">
    <property type="entry name" value="SRPBCC_CalC_Aha1-like"/>
    <property type="match status" value="1"/>
</dbReference>
<reference evidence="3 4" key="1">
    <citation type="submission" date="2019-02" db="EMBL/GenBank/DDBJ databases">
        <title>Deep-cultivation of Planctomycetes and their phenomic and genomic characterization uncovers novel biology.</title>
        <authorList>
            <person name="Wiegand S."/>
            <person name="Jogler M."/>
            <person name="Boedeker C."/>
            <person name="Pinto D."/>
            <person name="Vollmers J."/>
            <person name="Rivas-Marin E."/>
            <person name="Kohn T."/>
            <person name="Peeters S.H."/>
            <person name="Heuer A."/>
            <person name="Rast P."/>
            <person name="Oberbeckmann S."/>
            <person name="Bunk B."/>
            <person name="Jeske O."/>
            <person name="Meyerdierks A."/>
            <person name="Storesund J.E."/>
            <person name="Kallscheuer N."/>
            <person name="Luecker S."/>
            <person name="Lage O.M."/>
            <person name="Pohl T."/>
            <person name="Merkel B.J."/>
            <person name="Hornburger P."/>
            <person name="Mueller R.-W."/>
            <person name="Bruemmer F."/>
            <person name="Labrenz M."/>
            <person name="Spormann A.M."/>
            <person name="Op den Camp H."/>
            <person name="Overmann J."/>
            <person name="Amann R."/>
            <person name="Jetten M.S.M."/>
            <person name="Mascher T."/>
            <person name="Medema M.H."/>
            <person name="Devos D.P."/>
            <person name="Kaster A.-K."/>
            <person name="Ovreas L."/>
            <person name="Rohde M."/>
            <person name="Galperin M.Y."/>
            <person name="Jogler C."/>
        </authorList>
    </citation>
    <scope>NUCLEOTIDE SEQUENCE [LARGE SCALE GENOMIC DNA]</scope>
    <source>
        <strain evidence="3 4">Pan44</strain>
    </source>
</reference>
<dbReference type="Pfam" id="PF08327">
    <property type="entry name" value="AHSA1"/>
    <property type="match status" value="1"/>
</dbReference>
<protein>
    <recommendedName>
        <fullName evidence="2">Activator of Hsp90 ATPase homologue 1/2-like C-terminal domain-containing protein</fullName>
    </recommendedName>
</protein>
<dbReference type="SUPFAM" id="SSF55961">
    <property type="entry name" value="Bet v1-like"/>
    <property type="match status" value="1"/>
</dbReference>
<evidence type="ECO:0000313" key="3">
    <source>
        <dbReference type="EMBL" id="QDT57059.1"/>
    </source>
</evidence>
<dbReference type="OrthoDB" id="9805228at2"/>
<evidence type="ECO:0000259" key="2">
    <source>
        <dbReference type="Pfam" id="PF08327"/>
    </source>
</evidence>
<comment type="similarity">
    <text evidence="1">Belongs to the AHA1 family.</text>
</comment>
<sequence>MQTANTVFPSGGAAGEVHIVRTIHAPRDRVFAAWTTREALERWYAPHGCTIRFRSYSPAPGGTLLSCITTPDGHECWCTGEYEVFSPPDRLVMTMSVCDRDGNIVEPTVVGMDPAWPVTTRVTVLFEDLGASTRITLHQTVDESLAKRTGAHPSWLQMLDRLDEQLAA</sequence>
<accession>A0A517SLQ8</accession>
<dbReference type="AlphaFoldDB" id="A0A517SLQ8"/>
<dbReference type="InterPro" id="IPR013538">
    <property type="entry name" value="ASHA1/2-like_C"/>
</dbReference>
<feature type="domain" description="Activator of Hsp90 ATPase homologue 1/2-like C-terminal" evidence="2">
    <location>
        <begin position="25"/>
        <end position="166"/>
    </location>
</feature>
<dbReference type="KEGG" id="ccos:Pan44_51240"/>
<name>A0A517SLQ8_9PLAN</name>
<dbReference type="Proteomes" id="UP000315700">
    <property type="component" value="Chromosome"/>
</dbReference>
<organism evidence="3 4">
    <name type="scientific">Caulifigura coniformis</name>
    <dbReference type="NCBI Taxonomy" id="2527983"/>
    <lineage>
        <taxon>Bacteria</taxon>
        <taxon>Pseudomonadati</taxon>
        <taxon>Planctomycetota</taxon>
        <taxon>Planctomycetia</taxon>
        <taxon>Planctomycetales</taxon>
        <taxon>Planctomycetaceae</taxon>
        <taxon>Caulifigura</taxon>
    </lineage>
</organism>
<evidence type="ECO:0000256" key="1">
    <source>
        <dbReference type="ARBA" id="ARBA00006817"/>
    </source>
</evidence>
<dbReference type="InterPro" id="IPR023393">
    <property type="entry name" value="START-like_dom_sf"/>
</dbReference>
<gene>
    <name evidence="3" type="ORF">Pan44_51240</name>
</gene>